<dbReference type="HOGENOM" id="CLU_043135_0_0_11"/>
<evidence type="ECO:0000256" key="2">
    <source>
        <dbReference type="SAM" id="SignalP"/>
    </source>
</evidence>
<evidence type="ECO:0000256" key="1">
    <source>
        <dbReference type="SAM" id="MobiDB-lite"/>
    </source>
</evidence>
<reference evidence="4" key="1">
    <citation type="submission" date="2009-07" db="EMBL/GenBank/DDBJ databases">
        <title>Complete genome sequence of Rothia mucilaginosa DJ.</title>
        <authorList>
            <person name="Yamane K."/>
            <person name="Nambu T."/>
            <person name="Mashimo C."/>
            <person name="Sugimori C."/>
            <person name="Yamanaka T."/>
            <person name="Leung K."/>
            <person name="Fukushima H."/>
        </authorList>
    </citation>
    <scope>NUCLEOTIDE SEQUENCE [LARGE SCALE GENOMIC DNA]</scope>
    <source>
        <strain evidence="4">DY-18</strain>
    </source>
</reference>
<dbReference type="STRING" id="680646.RMDY18_16490"/>
<sequence length="477" mass="49832">MHMTRKFFLTRAGALGAVAALALTACGSQTTQTGQNTQTSPSASTSASATPAPITEGKGAASRVAITYDGGVLVYDAKDMKLLADIPKEGFLRLSDAGDNRHLVVADGNSYTFLDTGVWSVAHGDHSHYYTTSPSLSSLSLAADHTGHVIKDNGKVAAFADGTGSFAVYDPAKLTHDKRTASSLETTTVTLPKPHHGFAIPLPNDQYLVAVGDSKTRTGAAVVDAQGKTVTESPACPGVHGEAIAKDGAFSIGCTDGALVYKDGKFTKITNPEDPYSRSGNQAGKADSQYVLADYKTDKDAKLERPEKFSIIDTVAATRTVYSLPSGVSYTFRSLARGPQGEALLLTTDGKLRVFDPATGAELGSVQLMEAWTESETWQDERPALWVDGKTAYVTDPATKKLIAVSLSNPAAPKELMSVELPKTPNEILGVSSSNAAPVEAEAHGSEAHGSEAHGTASSSASADAHESGEAHEGHSH</sequence>
<dbReference type="AlphaFoldDB" id="D2NPB3"/>
<feature type="compositionally biased region" description="Low complexity" evidence="1">
    <location>
        <begin position="453"/>
        <end position="463"/>
    </location>
</feature>
<dbReference type="SUPFAM" id="SSF50969">
    <property type="entry name" value="YVTN repeat-like/Quinoprotein amine dehydrogenase"/>
    <property type="match status" value="1"/>
</dbReference>
<feature type="compositionally biased region" description="Basic and acidic residues" evidence="1">
    <location>
        <begin position="464"/>
        <end position="477"/>
    </location>
</feature>
<name>D2NPB3_ROTMD</name>
<keyword evidence="3" id="KW-0315">Glutamine amidotransferase</keyword>
<proteinExistence type="predicted"/>
<dbReference type="KEGG" id="rmu:RMDY18_16490"/>
<dbReference type="GO" id="GO:0016740">
    <property type="term" value="F:transferase activity"/>
    <property type="evidence" value="ECO:0007669"/>
    <property type="project" value="UniProtKB-KW"/>
</dbReference>
<evidence type="ECO:0000313" key="4">
    <source>
        <dbReference type="Proteomes" id="UP000001883"/>
    </source>
</evidence>
<feature type="signal peptide" evidence="2">
    <location>
        <begin position="1"/>
        <end position="27"/>
    </location>
</feature>
<dbReference type="InterPro" id="IPR011044">
    <property type="entry name" value="Quino_amine_DH_bsu"/>
</dbReference>
<keyword evidence="2" id="KW-0732">Signal</keyword>
<dbReference type="Proteomes" id="UP000001883">
    <property type="component" value="Chromosome"/>
</dbReference>
<gene>
    <name evidence="3" type="ordered locus">RMDY18_16490</name>
</gene>
<feature type="compositionally biased region" description="Basic and acidic residues" evidence="1">
    <location>
        <begin position="441"/>
        <end position="452"/>
    </location>
</feature>
<evidence type="ECO:0000313" key="3">
    <source>
        <dbReference type="EMBL" id="BAI65481.1"/>
    </source>
</evidence>
<reference evidence="3 4" key="2">
    <citation type="journal article" date="2010" name="J Osaka Dent Univ">
        <title>Isolation and identification of Rothia mucilaginosa from persistent apical periodontitis lesions.</title>
        <authorList>
            <person name="Yamane K."/>
            <person name="Yoshida M."/>
            <person name="Fujihira T."/>
            <person name="Baba T."/>
            <person name="Tsuji N."/>
            <person name="Hayashi H."/>
            <person name="Sugimori C."/>
            <person name="Yamanaka T."/>
            <person name="Mashimo C."/>
            <person name="Nambu T."/>
            <person name="Kawai H."/>
            <person name="Fukushima H."/>
        </authorList>
    </citation>
    <scope>NUCLEOTIDE SEQUENCE [LARGE SCALE GENOMIC DNA]</scope>
    <source>
        <strain evidence="3 4">DY-18</strain>
    </source>
</reference>
<keyword evidence="3" id="KW-0808">Transferase</keyword>
<dbReference type="PROSITE" id="PS51257">
    <property type="entry name" value="PROKAR_LIPOPROTEIN"/>
    <property type="match status" value="1"/>
</dbReference>
<organism evidence="3 4">
    <name type="scientific">Rothia mucilaginosa (strain DY-18)</name>
    <name type="common">Stomatococcus mucilaginosus</name>
    <dbReference type="NCBI Taxonomy" id="680646"/>
    <lineage>
        <taxon>Bacteria</taxon>
        <taxon>Bacillati</taxon>
        <taxon>Actinomycetota</taxon>
        <taxon>Actinomycetes</taxon>
        <taxon>Micrococcales</taxon>
        <taxon>Micrococcaceae</taxon>
        <taxon>Rothia</taxon>
    </lineage>
</organism>
<keyword evidence="4" id="KW-1185">Reference proteome</keyword>
<accession>D2NPB3</accession>
<dbReference type="eggNOG" id="COG3391">
    <property type="taxonomic scope" value="Bacteria"/>
</dbReference>
<feature type="chain" id="PRO_5039505854" evidence="2">
    <location>
        <begin position="28"/>
        <end position="477"/>
    </location>
</feature>
<dbReference type="EMBL" id="AP011540">
    <property type="protein sequence ID" value="BAI65481.1"/>
    <property type="molecule type" value="Genomic_DNA"/>
</dbReference>
<protein>
    <submittedName>
        <fullName evidence="3">Glutamine amidotransferase</fullName>
    </submittedName>
</protein>
<feature type="region of interest" description="Disordered" evidence="1">
    <location>
        <begin position="439"/>
        <end position="477"/>
    </location>
</feature>
<feature type="compositionally biased region" description="Low complexity" evidence="1">
    <location>
        <begin position="30"/>
        <end position="53"/>
    </location>
</feature>
<feature type="region of interest" description="Disordered" evidence="1">
    <location>
        <begin position="30"/>
        <end position="55"/>
    </location>
</feature>
<reference evidence="3 4" key="3">
    <citation type="journal article" date="2010" name="Sequencing">
        <title>Complete Genome Sequence of Rothia mucilaginosa DY-18: A Clinical Isolate with Dense Meshwork-Like Structures from a Persistent Apical Periodontitis Lesion.</title>
        <authorList>
            <person name="Yamane K."/>
            <person name="Nambu T."/>
            <person name="Yamanaka T."/>
            <person name="Mashimo C."/>
            <person name="Sugimori C."/>
            <person name="Leung K.-P."/>
            <person name="Fukushima H."/>
        </authorList>
    </citation>
    <scope>NUCLEOTIDE SEQUENCE [LARGE SCALE GENOMIC DNA]</scope>
    <source>
        <strain evidence="3 4">DY-18</strain>
    </source>
</reference>